<sequence>MELTQNMKSEMKVKPTESWHKPKNGSIFPAKRRSVKRMMWDSIVGPKAESDMGSPPSKSNKNNSLMKDWKNDVVFLQSTKKDRLRFPPLFPAVYNVLAHRGR</sequence>
<organism evidence="2 3">
    <name type="scientific">Mucuna pruriens</name>
    <name type="common">Velvet bean</name>
    <name type="synonym">Dolichos pruriens</name>
    <dbReference type="NCBI Taxonomy" id="157652"/>
    <lineage>
        <taxon>Eukaryota</taxon>
        <taxon>Viridiplantae</taxon>
        <taxon>Streptophyta</taxon>
        <taxon>Embryophyta</taxon>
        <taxon>Tracheophyta</taxon>
        <taxon>Spermatophyta</taxon>
        <taxon>Magnoliopsida</taxon>
        <taxon>eudicotyledons</taxon>
        <taxon>Gunneridae</taxon>
        <taxon>Pentapetalae</taxon>
        <taxon>rosids</taxon>
        <taxon>fabids</taxon>
        <taxon>Fabales</taxon>
        <taxon>Fabaceae</taxon>
        <taxon>Papilionoideae</taxon>
        <taxon>50 kb inversion clade</taxon>
        <taxon>NPAAA clade</taxon>
        <taxon>indigoferoid/millettioid clade</taxon>
        <taxon>Phaseoleae</taxon>
        <taxon>Mucuna</taxon>
    </lineage>
</organism>
<dbReference type="EMBL" id="QJKJ01016252">
    <property type="protein sequence ID" value="RDX61246.1"/>
    <property type="molecule type" value="Genomic_DNA"/>
</dbReference>
<evidence type="ECO:0000313" key="2">
    <source>
        <dbReference type="EMBL" id="RDX61246.1"/>
    </source>
</evidence>
<evidence type="ECO:0000256" key="1">
    <source>
        <dbReference type="SAM" id="MobiDB-lite"/>
    </source>
</evidence>
<name>A0A371E5D8_MUCPR</name>
<feature type="compositionally biased region" description="Low complexity" evidence="1">
    <location>
        <begin position="54"/>
        <end position="64"/>
    </location>
</feature>
<dbReference type="Proteomes" id="UP000257109">
    <property type="component" value="Unassembled WGS sequence"/>
</dbReference>
<feature type="compositionally biased region" description="Basic and acidic residues" evidence="1">
    <location>
        <begin position="9"/>
        <end position="20"/>
    </location>
</feature>
<dbReference type="OrthoDB" id="1412719at2759"/>
<keyword evidence="3" id="KW-1185">Reference proteome</keyword>
<comment type="caution">
    <text evidence="2">The sequence shown here is derived from an EMBL/GenBank/DDBJ whole genome shotgun (WGS) entry which is preliminary data.</text>
</comment>
<protein>
    <submittedName>
        <fullName evidence="2">Uncharacterized protein</fullName>
    </submittedName>
</protein>
<feature type="region of interest" description="Disordered" evidence="1">
    <location>
        <begin position="1"/>
        <end position="66"/>
    </location>
</feature>
<dbReference type="AlphaFoldDB" id="A0A371E5D8"/>
<reference evidence="2" key="1">
    <citation type="submission" date="2018-05" db="EMBL/GenBank/DDBJ databases">
        <title>Draft genome of Mucuna pruriens seed.</title>
        <authorList>
            <person name="Nnadi N.E."/>
            <person name="Vos R."/>
            <person name="Hasami M.H."/>
            <person name="Devisetty U.K."/>
            <person name="Aguiy J.C."/>
        </authorList>
    </citation>
    <scope>NUCLEOTIDE SEQUENCE [LARGE SCALE GENOMIC DNA]</scope>
    <source>
        <strain evidence="2">JCA_2017</strain>
    </source>
</reference>
<evidence type="ECO:0000313" key="3">
    <source>
        <dbReference type="Proteomes" id="UP000257109"/>
    </source>
</evidence>
<proteinExistence type="predicted"/>
<accession>A0A371E5D8</accession>
<gene>
    <name evidence="2" type="ORF">CR513_60539</name>
</gene>
<feature type="non-terminal residue" evidence="2">
    <location>
        <position position="1"/>
    </location>
</feature>